<organism evidence="2 3">
    <name type="scientific">Malus baccata</name>
    <name type="common">Siberian crab apple</name>
    <name type="synonym">Pyrus baccata</name>
    <dbReference type="NCBI Taxonomy" id="106549"/>
    <lineage>
        <taxon>Eukaryota</taxon>
        <taxon>Viridiplantae</taxon>
        <taxon>Streptophyta</taxon>
        <taxon>Embryophyta</taxon>
        <taxon>Tracheophyta</taxon>
        <taxon>Spermatophyta</taxon>
        <taxon>Magnoliopsida</taxon>
        <taxon>eudicotyledons</taxon>
        <taxon>Gunneridae</taxon>
        <taxon>Pentapetalae</taxon>
        <taxon>rosids</taxon>
        <taxon>fabids</taxon>
        <taxon>Rosales</taxon>
        <taxon>Rosaceae</taxon>
        <taxon>Amygdaloideae</taxon>
        <taxon>Maleae</taxon>
        <taxon>Malus</taxon>
    </lineage>
</organism>
<keyword evidence="3" id="KW-1185">Reference proteome</keyword>
<proteinExistence type="predicted"/>
<reference evidence="2 3" key="1">
    <citation type="journal article" date="2019" name="G3 (Bethesda)">
        <title>Sequencing of a Wild Apple (Malus baccata) Genome Unravels the Differences Between Cultivated and Wild Apple Species Regarding Disease Resistance and Cold Tolerance.</title>
        <authorList>
            <person name="Chen X."/>
        </authorList>
    </citation>
    <scope>NUCLEOTIDE SEQUENCE [LARGE SCALE GENOMIC DNA]</scope>
    <source>
        <strain evidence="3">cv. Shandingzi</strain>
        <tissue evidence="2">Leaves</tissue>
    </source>
</reference>
<dbReference type="PANTHER" id="PTHR31476">
    <property type="entry name" value="PROTEIN WHAT'S THIS FACTOR 1 HOMOLOG, CHLOROPLASTIC"/>
    <property type="match status" value="1"/>
</dbReference>
<accession>A0A540KLX8</accession>
<dbReference type="GO" id="GO:0003723">
    <property type="term" value="F:RNA binding"/>
    <property type="evidence" value="ECO:0007669"/>
    <property type="project" value="InterPro"/>
</dbReference>
<dbReference type="InterPro" id="IPR021099">
    <property type="entry name" value="PORR_domain"/>
</dbReference>
<dbReference type="AlphaFoldDB" id="A0A540KLX8"/>
<dbReference type="InterPro" id="IPR045040">
    <property type="entry name" value="PORR_fam"/>
</dbReference>
<evidence type="ECO:0000313" key="2">
    <source>
        <dbReference type="EMBL" id="TQD75228.1"/>
    </source>
</evidence>
<name>A0A540KLX8_MALBA</name>
<evidence type="ECO:0000313" key="3">
    <source>
        <dbReference type="Proteomes" id="UP000315295"/>
    </source>
</evidence>
<protein>
    <recommendedName>
        <fullName evidence="1">PORR domain-containing protein</fullName>
    </recommendedName>
</protein>
<comment type="caution">
    <text evidence="2">The sequence shown here is derived from an EMBL/GenBank/DDBJ whole genome shotgun (WGS) entry which is preliminary data.</text>
</comment>
<feature type="domain" description="PORR" evidence="1">
    <location>
        <begin position="191"/>
        <end position="227"/>
    </location>
</feature>
<dbReference type="PANTHER" id="PTHR31476:SF8">
    <property type="entry name" value="EXPRESSED PROTEIN"/>
    <property type="match status" value="1"/>
</dbReference>
<dbReference type="Proteomes" id="UP000315295">
    <property type="component" value="Unassembled WGS sequence"/>
</dbReference>
<evidence type="ECO:0000259" key="1">
    <source>
        <dbReference type="Pfam" id="PF11955"/>
    </source>
</evidence>
<dbReference type="STRING" id="106549.A0A540KLX8"/>
<dbReference type="EMBL" id="VIEB01001118">
    <property type="protein sequence ID" value="TQD75228.1"/>
    <property type="molecule type" value="Genomic_DNA"/>
</dbReference>
<sequence length="316" mass="35884">MTKQGGDLVPEEDMIYEENQDTAAEFVTRFLMMSVDKRLALDKTVHFTRDFALPVDFRTKWLHKYPQHFKVVKDNEAVEHLELVNWNPAWAITELEKKTMGITEVSDDHVPGLLSLSSPLKFPPNYKKANTYKGAIDNFQKDRDEGDDRAVVDGEDGDDGAVADGNDGTVADDEAYEASAEAVWHLLCFGEGKRFSVFLKEAYKGSELIEKCPLVVWKVKVQSLIGYRGKKKIEAFSDMADNGFCESDLESEDTIELQLEQEEKVDDLEDDSLADDSEMEIEETCSAYDYEDTKRQGLQGADAPTIRFVRIWYNSK</sequence>
<dbReference type="Pfam" id="PF11955">
    <property type="entry name" value="PORR"/>
    <property type="match status" value="2"/>
</dbReference>
<feature type="domain" description="PORR" evidence="1">
    <location>
        <begin position="1"/>
        <end position="141"/>
    </location>
</feature>
<gene>
    <name evidence="2" type="ORF">C1H46_039237</name>
</gene>